<geneLocation type="mitochondrion" evidence="1"/>
<reference evidence="1" key="1">
    <citation type="journal article" date="2014" name="Biol. Bull.">
        <title>The Mitochondrial Genome of Grateloupia taiwanensis (Halymeniaceae, Rhodophyta) and Comparative Mitochondrial Genomics of Red Algae.</title>
        <authorList>
            <person name="DePriest M.S."/>
            <person name="Bhattacharya D."/>
            <person name="Lopez-Bautista J.M."/>
        </authorList>
    </citation>
    <scope>NUCLEOTIDE SEQUENCE</scope>
</reference>
<dbReference type="EMBL" id="KM999231">
    <property type="protein sequence ID" value="AIY34298.1"/>
    <property type="molecule type" value="Genomic_DNA"/>
</dbReference>
<sequence length="173" mass="20607">MRSARLKLHYNYLSNFDFIDKELQVKENLAVTPKLNTLIVRSKSDQLNSEKHTVLQALVLESFGNQKSLVMKTDKVFSKKLFFKLTLRKESLFLFLDFCLNTIFLTEYKFWVWENVQVSNKLHFYLNNNILNNFNMLSTQLEYSLQLPNFFILVNKMNRDKAFYLIPTNEVNN</sequence>
<proteinExistence type="predicted"/>
<protein>
    <submittedName>
        <fullName evidence="1">Uncharacterized protein</fullName>
    </submittedName>
</protein>
<name>A0A0A1EPS2_9FLOR</name>
<dbReference type="AlphaFoldDB" id="A0A0A1EPS2"/>
<gene>
    <name evidence="1" type="primary">orf172</name>
</gene>
<accession>A0A0A1EPS2</accession>
<keyword evidence="1" id="KW-0496">Mitochondrion</keyword>
<reference evidence="1" key="2">
    <citation type="submission" date="2014-10" db="EMBL/GenBank/DDBJ databases">
        <authorList>
            <person name="DePriest M.S.Jr."/>
        </authorList>
    </citation>
    <scope>NUCLEOTIDE SEQUENCE</scope>
</reference>
<organism evidence="1">
    <name type="scientific">Phyllymenia taiwanensis</name>
    <dbReference type="NCBI Taxonomy" id="1260292"/>
    <lineage>
        <taxon>Eukaryota</taxon>
        <taxon>Rhodophyta</taxon>
        <taxon>Florideophyceae</taxon>
        <taxon>Rhodymeniophycidae</taxon>
        <taxon>Halymeniales</taxon>
        <taxon>Halymeniaceae</taxon>
        <taxon>Phyllymenia</taxon>
    </lineage>
</organism>
<evidence type="ECO:0000313" key="1">
    <source>
        <dbReference type="EMBL" id="AIY34298.1"/>
    </source>
</evidence>